<accession>A0A9N9JFH1</accession>
<feature type="compositionally biased region" description="Basic and acidic residues" evidence="1">
    <location>
        <begin position="23"/>
        <end position="41"/>
    </location>
</feature>
<organism evidence="2 3">
    <name type="scientific">Dentiscutata erythropus</name>
    <dbReference type="NCBI Taxonomy" id="1348616"/>
    <lineage>
        <taxon>Eukaryota</taxon>
        <taxon>Fungi</taxon>
        <taxon>Fungi incertae sedis</taxon>
        <taxon>Mucoromycota</taxon>
        <taxon>Glomeromycotina</taxon>
        <taxon>Glomeromycetes</taxon>
        <taxon>Diversisporales</taxon>
        <taxon>Gigasporaceae</taxon>
        <taxon>Dentiscutata</taxon>
    </lineage>
</organism>
<dbReference type="EMBL" id="CAJVPY010019995">
    <property type="protein sequence ID" value="CAG8773786.1"/>
    <property type="molecule type" value="Genomic_DNA"/>
</dbReference>
<name>A0A9N9JFH1_9GLOM</name>
<sequence>SDIGTGNALTNSNTEDGNTNEKAPTDTKTSEEATYEKKRTN</sequence>
<feature type="non-terminal residue" evidence="2">
    <location>
        <position position="41"/>
    </location>
</feature>
<dbReference type="AlphaFoldDB" id="A0A9N9JFH1"/>
<feature type="compositionally biased region" description="Polar residues" evidence="1">
    <location>
        <begin position="7"/>
        <end position="22"/>
    </location>
</feature>
<evidence type="ECO:0000313" key="2">
    <source>
        <dbReference type="EMBL" id="CAG8773786.1"/>
    </source>
</evidence>
<keyword evidence="3" id="KW-1185">Reference proteome</keyword>
<gene>
    <name evidence="2" type="ORF">DERYTH_LOCUS18948</name>
</gene>
<reference evidence="2" key="1">
    <citation type="submission" date="2021-06" db="EMBL/GenBank/DDBJ databases">
        <authorList>
            <person name="Kallberg Y."/>
            <person name="Tangrot J."/>
            <person name="Rosling A."/>
        </authorList>
    </citation>
    <scope>NUCLEOTIDE SEQUENCE</scope>
    <source>
        <strain evidence="2">MA453B</strain>
    </source>
</reference>
<comment type="caution">
    <text evidence="2">The sequence shown here is derived from an EMBL/GenBank/DDBJ whole genome shotgun (WGS) entry which is preliminary data.</text>
</comment>
<evidence type="ECO:0000256" key="1">
    <source>
        <dbReference type="SAM" id="MobiDB-lite"/>
    </source>
</evidence>
<proteinExistence type="predicted"/>
<evidence type="ECO:0000313" key="3">
    <source>
        <dbReference type="Proteomes" id="UP000789405"/>
    </source>
</evidence>
<protein>
    <submittedName>
        <fullName evidence="2">26396_t:CDS:1</fullName>
    </submittedName>
</protein>
<feature type="region of interest" description="Disordered" evidence="1">
    <location>
        <begin position="1"/>
        <end position="41"/>
    </location>
</feature>
<dbReference type="Proteomes" id="UP000789405">
    <property type="component" value="Unassembled WGS sequence"/>
</dbReference>